<dbReference type="Proteomes" id="UP000245992">
    <property type="component" value="Unassembled WGS sequence"/>
</dbReference>
<comment type="caution">
    <text evidence="1">The sequence shown here is derived from an EMBL/GenBank/DDBJ whole genome shotgun (WGS) entry which is preliminary data.</text>
</comment>
<sequence length="32" mass="3466">MTHTGQPYVHLGMLPADVVQQIAEAPRLPSAH</sequence>
<organism evidence="1 2">
    <name type="scientific">Streptomyces scopuliridis RB72</name>
    <dbReference type="NCBI Taxonomy" id="1440053"/>
    <lineage>
        <taxon>Bacteria</taxon>
        <taxon>Bacillati</taxon>
        <taxon>Actinomycetota</taxon>
        <taxon>Actinomycetes</taxon>
        <taxon>Kitasatosporales</taxon>
        <taxon>Streptomycetaceae</taxon>
        <taxon>Streptomyces</taxon>
    </lineage>
</organism>
<dbReference type="AlphaFoldDB" id="A0A2T7TFM2"/>
<accession>A0A2T7TFM2</accession>
<reference evidence="1 2" key="1">
    <citation type="submission" date="2013-12" db="EMBL/GenBank/DDBJ databases">
        <title>Annotated genome of Streptomyces scopuliridis.</title>
        <authorList>
            <person name="Olson J.B."/>
        </authorList>
    </citation>
    <scope>NUCLEOTIDE SEQUENCE [LARGE SCALE GENOMIC DNA]</scope>
    <source>
        <strain evidence="1 2">RB72</strain>
    </source>
</reference>
<dbReference type="EMBL" id="AZSP01000010">
    <property type="protein sequence ID" value="PVE13964.1"/>
    <property type="molecule type" value="Genomic_DNA"/>
</dbReference>
<gene>
    <name evidence="1" type="ORF">Y717_34650</name>
</gene>
<evidence type="ECO:0000313" key="1">
    <source>
        <dbReference type="EMBL" id="PVE13964.1"/>
    </source>
</evidence>
<name>A0A2T7TFM2_9ACTN</name>
<protein>
    <submittedName>
        <fullName evidence="1">Uncharacterized protein</fullName>
    </submittedName>
</protein>
<evidence type="ECO:0000313" key="2">
    <source>
        <dbReference type="Proteomes" id="UP000245992"/>
    </source>
</evidence>
<keyword evidence="2" id="KW-1185">Reference proteome</keyword>
<proteinExistence type="predicted"/>